<accession>A0A914V2N6</accession>
<dbReference type="SUPFAM" id="SSF52540">
    <property type="entry name" value="P-loop containing nucleoside triphosphate hydrolases"/>
    <property type="match status" value="1"/>
</dbReference>
<name>A0A914V2N6_9BILA</name>
<evidence type="ECO:0000313" key="1">
    <source>
        <dbReference type="Proteomes" id="UP000887566"/>
    </source>
</evidence>
<dbReference type="Proteomes" id="UP000887566">
    <property type="component" value="Unplaced"/>
</dbReference>
<protein>
    <submittedName>
        <fullName evidence="2">Uncharacterized protein</fullName>
    </submittedName>
</protein>
<dbReference type="InterPro" id="IPR027417">
    <property type="entry name" value="P-loop_NTPase"/>
</dbReference>
<dbReference type="PANTHER" id="PTHR33844">
    <property type="entry name" value="SULFOTRANSFER_1 DOMAIN-CONTAINING PROTEIN"/>
    <property type="match status" value="1"/>
</dbReference>
<dbReference type="PANTHER" id="PTHR33844:SF1">
    <property type="entry name" value="SULFOTRANSFERASE DOMAIN-CONTAINING PROTEIN"/>
    <property type="match status" value="1"/>
</dbReference>
<dbReference type="WBParaSite" id="PSAMB.scaffold1475size31023.g13434.t1">
    <property type="protein sequence ID" value="PSAMB.scaffold1475size31023.g13434.t1"/>
    <property type="gene ID" value="PSAMB.scaffold1475size31023.g13434"/>
</dbReference>
<keyword evidence="1" id="KW-1185">Reference proteome</keyword>
<reference evidence="2" key="1">
    <citation type="submission" date="2022-11" db="UniProtKB">
        <authorList>
            <consortium name="WormBaseParasite"/>
        </authorList>
    </citation>
    <scope>IDENTIFICATION</scope>
</reference>
<dbReference type="AlphaFoldDB" id="A0A914V2N6"/>
<proteinExistence type="predicted"/>
<evidence type="ECO:0000313" key="2">
    <source>
        <dbReference type="WBParaSite" id="PSAMB.scaffold1475size31023.g13434.t1"/>
    </source>
</evidence>
<organism evidence="1 2">
    <name type="scientific">Plectus sambesii</name>
    <dbReference type="NCBI Taxonomy" id="2011161"/>
    <lineage>
        <taxon>Eukaryota</taxon>
        <taxon>Metazoa</taxon>
        <taxon>Ecdysozoa</taxon>
        <taxon>Nematoda</taxon>
        <taxon>Chromadorea</taxon>
        <taxon>Plectida</taxon>
        <taxon>Plectina</taxon>
        <taxon>Plectoidea</taxon>
        <taxon>Plectidae</taxon>
        <taxon>Plectus</taxon>
    </lineage>
</organism>
<dbReference type="SUPFAM" id="SSF63825">
    <property type="entry name" value="YWTD domain"/>
    <property type="match status" value="1"/>
</dbReference>
<dbReference type="Gene3D" id="3.40.50.300">
    <property type="entry name" value="P-loop containing nucleotide triphosphate hydrolases"/>
    <property type="match status" value="1"/>
</dbReference>
<sequence length="707" mass="80499">MDRQTMEKLAGEDLGKGIVKSPQDVCFIPSQNLIAVADDFNGLVVLDTNGRLAHHFSEIKDCGSVCYNKTTNQLAVTAFLANPDAKESPYQLWHISLDEWSVEMKKFNLPQKPQIKSGYIRWICVDQLTGNYFIATGDNEKAVVLKFNVSTRTWLTLLERGGDLEHPSIVNKGDGSYDIILAAYTEERNWHIAKLTFDPNDNFVTEEVLVKAEPEKIQEPWAVTVINDSVIVAYDYKAGSIWRVGKVNDQWVISGMVGAVQLGQWVSLEVGEATPKYHFRVQHILLKSTAAGIEMNPLFYLLFRVVRILLEIESFLFALVRHFMLQTKQSCEVLSIIGRGRFNVADIARDCDFMCFHDHFAPIDILFDSKWMLYTLSEHHAYFTLMPEDSLRYTAEYAPFVGINQLYEAKLVARISHADFIAFSKELGDFRGKVIFLTSSVCCGSTLLTQAIQATDTSKRIVATLSEPDTFANLSIFLDEGRWPLENFRRLLGATLRVVCKEQKDKQVFFIKTRSNCVRLASHIQAVAPKVGLLFMCRQSLEKMISSFMAASESCENALGRTLFLRNIHPALADFATLWNRKESRMMQMIQPKNPLEFALVIATSPWLEYQKNARFFTLPVFFFEELLSKPIRVLLPILRLCGLPEKTIEICIEYFKSLKQEFNCSAEDQESKPPSEFLIDDTETIAKVTKLVGFSLRNYSSYSYNL</sequence>